<dbReference type="PANTHER" id="PTHR23329">
    <property type="entry name" value="TUFTELIN-INTERACTING PROTEIN 11-RELATED"/>
    <property type="match status" value="1"/>
</dbReference>
<dbReference type="Pfam" id="PF01585">
    <property type="entry name" value="G-patch"/>
    <property type="match status" value="1"/>
</dbReference>
<feature type="compositionally biased region" description="Basic and acidic residues" evidence="1">
    <location>
        <begin position="106"/>
        <end position="135"/>
    </location>
</feature>
<sequence>MDDYQEMERFGMENDFEDGQWINGEFFYRSRKEKRKQTKDDVLYGVFADYSDSDDEDGNGLSSSRKRRKDRDFGRKPDLTKPSISSLQGFEDDDDQDEDDFLPTEFGRRIKEGAQRRERQRLERNEKQGGKKREVGTGSVGEFERHTKGIGMRLLEKMGYKGGGLGKNQQGIVAPIEAKMRPKNMGMGFNDFKETSAKVPQLEEIKSVAQSQSQSQTVGRAKERLWMKGRKKARGVYNSRGVVGKEGRTRF</sequence>
<feature type="compositionally biased region" description="Acidic residues" evidence="1">
    <location>
        <begin position="90"/>
        <end position="102"/>
    </location>
</feature>
<dbReference type="AlphaFoldDB" id="A0A6A6LZA2"/>
<dbReference type="GO" id="GO:0003676">
    <property type="term" value="F:nucleic acid binding"/>
    <property type="evidence" value="ECO:0007669"/>
    <property type="project" value="InterPro"/>
</dbReference>
<proteinExistence type="predicted"/>
<evidence type="ECO:0000259" key="2">
    <source>
        <dbReference type="PROSITE" id="PS50174"/>
    </source>
</evidence>
<feature type="compositionally biased region" description="Basic and acidic residues" evidence="1">
    <location>
        <begin position="70"/>
        <end position="79"/>
    </location>
</feature>
<evidence type="ECO:0000256" key="1">
    <source>
        <dbReference type="SAM" id="MobiDB-lite"/>
    </source>
</evidence>
<comment type="caution">
    <text evidence="3">The sequence shown here is derived from an EMBL/GenBank/DDBJ whole genome shotgun (WGS) entry which is preliminary data.</text>
</comment>
<accession>A0A6A6LZA2</accession>
<dbReference type="GO" id="GO:0000390">
    <property type="term" value="P:spliceosomal complex disassembly"/>
    <property type="evidence" value="ECO:0007669"/>
    <property type="project" value="InterPro"/>
</dbReference>
<dbReference type="PROSITE" id="PS50174">
    <property type="entry name" value="G_PATCH"/>
    <property type="match status" value="1"/>
</dbReference>
<dbReference type="InterPro" id="IPR000467">
    <property type="entry name" value="G_patch_dom"/>
</dbReference>
<evidence type="ECO:0000313" key="3">
    <source>
        <dbReference type="EMBL" id="KAF2306761.1"/>
    </source>
</evidence>
<dbReference type="GO" id="GO:0071008">
    <property type="term" value="C:U2-type post-mRNA release spliceosomal complex"/>
    <property type="evidence" value="ECO:0007669"/>
    <property type="project" value="TreeGrafter"/>
</dbReference>
<feature type="region of interest" description="Disordered" evidence="1">
    <location>
        <begin position="47"/>
        <end position="144"/>
    </location>
</feature>
<gene>
    <name evidence="3" type="ORF">GH714_021203</name>
</gene>
<dbReference type="InterPro" id="IPR022159">
    <property type="entry name" value="STIP/TFIP11_N"/>
</dbReference>
<feature type="domain" description="G-patch" evidence="2">
    <location>
        <begin position="147"/>
        <end position="192"/>
    </location>
</feature>
<evidence type="ECO:0000313" key="4">
    <source>
        <dbReference type="Proteomes" id="UP000467840"/>
    </source>
</evidence>
<reference evidence="3 4" key="1">
    <citation type="journal article" date="2020" name="Mol. Plant">
        <title>The Chromosome-Based Rubber Tree Genome Provides New Insights into Spurge Genome Evolution and Rubber Biosynthesis.</title>
        <authorList>
            <person name="Liu J."/>
            <person name="Shi C."/>
            <person name="Shi C.C."/>
            <person name="Li W."/>
            <person name="Zhang Q.J."/>
            <person name="Zhang Y."/>
            <person name="Li K."/>
            <person name="Lu H.F."/>
            <person name="Shi C."/>
            <person name="Zhu S.T."/>
            <person name="Xiao Z.Y."/>
            <person name="Nan H."/>
            <person name="Yue Y."/>
            <person name="Zhu X.G."/>
            <person name="Wu Y."/>
            <person name="Hong X.N."/>
            <person name="Fan G.Y."/>
            <person name="Tong Y."/>
            <person name="Zhang D."/>
            <person name="Mao C.L."/>
            <person name="Liu Y.L."/>
            <person name="Hao S.J."/>
            <person name="Liu W.Q."/>
            <person name="Lv M.Q."/>
            <person name="Zhang H.B."/>
            <person name="Liu Y."/>
            <person name="Hu-Tang G.R."/>
            <person name="Wang J.P."/>
            <person name="Wang J.H."/>
            <person name="Sun Y.H."/>
            <person name="Ni S.B."/>
            <person name="Chen W.B."/>
            <person name="Zhang X.C."/>
            <person name="Jiao Y.N."/>
            <person name="Eichler E.E."/>
            <person name="Li G.H."/>
            <person name="Liu X."/>
            <person name="Gao L.Z."/>
        </authorList>
    </citation>
    <scope>NUCLEOTIDE SEQUENCE [LARGE SCALE GENOMIC DNA]</scope>
    <source>
        <strain evidence="4">cv. GT1</strain>
        <tissue evidence="3">Leaf</tissue>
    </source>
</reference>
<dbReference type="Pfam" id="PF12457">
    <property type="entry name" value="TIP_N"/>
    <property type="match status" value="1"/>
</dbReference>
<dbReference type="PANTHER" id="PTHR23329:SF1">
    <property type="entry name" value="TUFTELIN-INTERACTING PROTEIN 11"/>
    <property type="match status" value="1"/>
</dbReference>
<protein>
    <recommendedName>
        <fullName evidence="2">G-patch domain-containing protein</fullName>
    </recommendedName>
</protein>
<dbReference type="InterPro" id="IPR045211">
    <property type="entry name" value="TFP11/STIP/Ntr1"/>
</dbReference>
<name>A0A6A6LZA2_HEVBR</name>
<dbReference type="EMBL" id="JAAGAX010000008">
    <property type="protein sequence ID" value="KAF2306761.1"/>
    <property type="molecule type" value="Genomic_DNA"/>
</dbReference>
<keyword evidence="4" id="KW-1185">Reference proteome</keyword>
<dbReference type="Proteomes" id="UP000467840">
    <property type="component" value="Chromosome 9"/>
</dbReference>
<dbReference type="SMART" id="SM00443">
    <property type="entry name" value="G_patch"/>
    <property type="match status" value="1"/>
</dbReference>
<organism evidence="3 4">
    <name type="scientific">Hevea brasiliensis</name>
    <name type="common">Para rubber tree</name>
    <name type="synonym">Siphonia brasiliensis</name>
    <dbReference type="NCBI Taxonomy" id="3981"/>
    <lineage>
        <taxon>Eukaryota</taxon>
        <taxon>Viridiplantae</taxon>
        <taxon>Streptophyta</taxon>
        <taxon>Embryophyta</taxon>
        <taxon>Tracheophyta</taxon>
        <taxon>Spermatophyta</taxon>
        <taxon>Magnoliopsida</taxon>
        <taxon>eudicotyledons</taxon>
        <taxon>Gunneridae</taxon>
        <taxon>Pentapetalae</taxon>
        <taxon>rosids</taxon>
        <taxon>fabids</taxon>
        <taxon>Malpighiales</taxon>
        <taxon>Euphorbiaceae</taxon>
        <taxon>Crotonoideae</taxon>
        <taxon>Micrandreae</taxon>
        <taxon>Hevea</taxon>
    </lineage>
</organism>